<dbReference type="EMBL" id="BSFM01000003">
    <property type="protein sequence ID" value="GLK82484.1"/>
    <property type="molecule type" value="Genomic_DNA"/>
</dbReference>
<dbReference type="AlphaFoldDB" id="A0A9W6JUE7"/>
<feature type="region of interest" description="Disordered" evidence="1">
    <location>
        <begin position="1"/>
        <end position="64"/>
    </location>
</feature>
<keyword evidence="3" id="KW-1185">Reference proteome</keyword>
<dbReference type="Proteomes" id="UP001143330">
    <property type="component" value="Unassembled WGS sequence"/>
</dbReference>
<evidence type="ECO:0000256" key="1">
    <source>
        <dbReference type="SAM" id="MobiDB-lite"/>
    </source>
</evidence>
<sequence>MLMDKVALKPTVFSENDDKQAAEEGGSSVAALPRYGSVSSPGPTLPSACASRLGRTWQGSHGRA</sequence>
<organism evidence="2 3">
    <name type="scientific">Ancylobacter defluvii</name>
    <dbReference type="NCBI Taxonomy" id="1282440"/>
    <lineage>
        <taxon>Bacteria</taxon>
        <taxon>Pseudomonadati</taxon>
        <taxon>Pseudomonadota</taxon>
        <taxon>Alphaproteobacteria</taxon>
        <taxon>Hyphomicrobiales</taxon>
        <taxon>Xanthobacteraceae</taxon>
        <taxon>Ancylobacter</taxon>
    </lineage>
</organism>
<name>A0A9W6JUE7_9HYPH</name>
<reference evidence="2" key="1">
    <citation type="journal article" date="2014" name="Int. J. Syst. Evol. Microbiol.">
        <title>Complete genome sequence of Corynebacterium casei LMG S-19264T (=DSM 44701T), isolated from a smear-ripened cheese.</title>
        <authorList>
            <consortium name="US DOE Joint Genome Institute (JGI-PGF)"/>
            <person name="Walter F."/>
            <person name="Albersmeier A."/>
            <person name="Kalinowski J."/>
            <person name="Ruckert C."/>
        </authorList>
    </citation>
    <scope>NUCLEOTIDE SEQUENCE</scope>
    <source>
        <strain evidence="2">VKM B-2789</strain>
    </source>
</reference>
<protein>
    <submittedName>
        <fullName evidence="2">Uncharacterized protein</fullName>
    </submittedName>
</protein>
<gene>
    <name evidence="2" type="ORF">GCM10017653_05530</name>
</gene>
<accession>A0A9W6JUE7</accession>
<proteinExistence type="predicted"/>
<evidence type="ECO:0000313" key="3">
    <source>
        <dbReference type="Proteomes" id="UP001143330"/>
    </source>
</evidence>
<reference evidence="2" key="2">
    <citation type="submission" date="2023-01" db="EMBL/GenBank/DDBJ databases">
        <authorList>
            <person name="Sun Q."/>
            <person name="Evtushenko L."/>
        </authorList>
    </citation>
    <scope>NUCLEOTIDE SEQUENCE</scope>
    <source>
        <strain evidence="2">VKM B-2789</strain>
    </source>
</reference>
<comment type="caution">
    <text evidence="2">The sequence shown here is derived from an EMBL/GenBank/DDBJ whole genome shotgun (WGS) entry which is preliminary data.</text>
</comment>
<evidence type="ECO:0000313" key="2">
    <source>
        <dbReference type="EMBL" id="GLK82484.1"/>
    </source>
</evidence>